<evidence type="ECO:0000256" key="2">
    <source>
        <dbReference type="ARBA" id="ARBA00022527"/>
    </source>
</evidence>
<comment type="caution">
    <text evidence="11">The sequence shown here is derived from an EMBL/GenBank/DDBJ whole genome shotgun (WGS) entry which is preliminary data.</text>
</comment>
<sequence length="882" mass="99908">MEIPLKSRPKVSTVNLLDESNFQIPNDYQNQVSSRITRGDSTFRFESEKEKEKEKEGTNAHQGQSKLRRNIPILQKDASNQTDISVASVAYNDIRRPRRYSETEKNNFDSETGHRIHEDGKIRPQTIRHERSGPRHSATQFFNNTPHMEDSVSGKLYSRSHNSNIDVGLTYSQGLEDEYIPGLDFGDIVYRWNNNASTQDLNLSRIPTSSNHSTSSNTPHSNNVSYLDLNLLHAQVAPQPIRPSSQHPSKFSYTKLHDYIKTRRSEQNEEGVQNRCEEDLTPQGSLSKADIEMTPPSPSDISKRKTLQAGLMSSSIKSKKLRPSVVDSKISEVDYEMILNSLPANFSELPYSQRKKWVHAFSESIDYSQFSLFAKNYWGNSFGSSKTPKNGSITDSHEGSLTRRSRASSSNTLAGRLLARTSTTDVRKAPEIKPKHNVDEKGAIVLGYELGKIIGFGAWGTIRECTGPNGCIKAMKIVKSCRDTDTRPGCKSSPRETGAENRHFPKILEVFKKEIQIWKQLNHPNILPLIDYLETEDTIFCVMNRINGGTVFELVSEWGQYNTGVYESTGKIEFSIGKQRRRLEQVIYCAMQIVDALLYMHEEKGIVHGDLKLENSSMKYNDNHLITESEEILRSKSTNTEIRKPYTGGETTSSKQLDFCIRDDSRIGISSLFKNHGPSVQSVHLSPLASVPQSPSSASFFEFSKNYLRKEKRVSGIDSELPHSHIGSLPYASPELLQPCPPPLGPSADVWALGIMLYAMCVGRLPFQHHYEPRLRAMITAGQYNKDDLKKACLMEWILKDSKLKSASESNDDIPASLILSSPSMVDLSRQKQLNELQIEWRNYTDRTRYKVLYDIVVGCLETNITKRWDMRMIYEALNNTH</sequence>
<accession>A0AAI9STJ5</accession>
<keyword evidence="2" id="KW-0723">Serine/threonine-protein kinase</keyword>
<evidence type="ECO:0000313" key="11">
    <source>
        <dbReference type="EMBL" id="KAI3402367.2"/>
    </source>
</evidence>
<feature type="compositionally biased region" description="Basic and acidic residues" evidence="9">
    <location>
        <begin position="46"/>
        <end position="58"/>
    </location>
</feature>
<dbReference type="SMART" id="SM00220">
    <property type="entry name" value="S_TKc"/>
    <property type="match status" value="1"/>
</dbReference>
<dbReference type="Gene3D" id="1.10.510.10">
    <property type="entry name" value="Transferase(Phosphotransferase) domain 1"/>
    <property type="match status" value="1"/>
</dbReference>
<evidence type="ECO:0000256" key="9">
    <source>
        <dbReference type="SAM" id="MobiDB-lite"/>
    </source>
</evidence>
<dbReference type="Proteomes" id="UP001202479">
    <property type="component" value="Unassembled WGS sequence"/>
</dbReference>
<feature type="region of interest" description="Disordered" evidence="9">
    <location>
        <begin position="386"/>
        <end position="414"/>
    </location>
</feature>
<evidence type="ECO:0000256" key="4">
    <source>
        <dbReference type="ARBA" id="ARBA00022741"/>
    </source>
</evidence>
<evidence type="ECO:0000256" key="7">
    <source>
        <dbReference type="ARBA" id="ARBA00047899"/>
    </source>
</evidence>
<dbReference type="PANTHER" id="PTHR24343:SF572">
    <property type="entry name" value="FATTY ACYL-COA SYNTHETASE AND RNA PROCESSING-ASSOCIATED KINASE 1-RELATED"/>
    <property type="match status" value="1"/>
</dbReference>
<dbReference type="InterPro" id="IPR000719">
    <property type="entry name" value="Prot_kinase_dom"/>
</dbReference>
<protein>
    <recommendedName>
        <fullName evidence="1">non-specific serine/threonine protein kinase</fullName>
        <ecNumber evidence="1">2.7.11.1</ecNumber>
    </recommendedName>
</protein>
<dbReference type="Gene3D" id="3.30.200.20">
    <property type="entry name" value="Phosphorylase Kinase, domain 1"/>
    <property type="match status" value="1"/>
</dbReference>
<feature type="compositionally biased region" description="Low complexity" evidence="9">
    <location>
        <begin position="207"/>
        <end position="223"/>
    </location>
</feature>
<dbReference type="PROSITE" id="PS50011">
    <property type="entry name" value="PROTEIN_KINASE_DOM"/>
    <property type="match status" value="1"/>
</dbReference>
<organism evidence="11 12">
    <name type="scientific">Candida oxycetoniae</name>
    <dbReference type="NCBI Taxonomy" id="497107"/>
    <lineage>
        <taxon>Eukaryota</taxon>
        <taxon>Fungi</taxon>
        <taxon>Dikarya</taxon>
        <taxon>Ascomycota</taxon>
        <taxon>Saccharomycotina</taxon>
        <taxon>Pichiomycetes</taxon>
        <taxon>Debaryomycetaceae</taxon>
        <taxon>Candida/Lodderomyces clade</taxon>
        <taxon>Candida</taxon>
    </lineage>
</organism>
<dbReference type="GeneID" id="73382388"/>
<reference evidence="11" key="1">
    <citation type="journal article" date="2022" name="DNA Res.">
        <title>Genome analysis of five recently described species of the CUG-Ser clade uncovers Candida theae as a new hybrid lineage with pathogenic potential in the Candida parapsilosis species complex.</title>
        <authorList>
            <person name="Mixao V."/>
            <person name="Del Olmo V."/>
            <person name="Hegedusova E."/>
            <person name="Saus E."/>
            <person name="Pryszcz L."/>
            <person name="Cillingova A."/>
            <person name="Nosek J."/>
            <person name="Gabaldon T."/>
        </authorList>
    </citation>
    <scope>NUCLEOTIDE SEQUENCE</scope>
    <source>
        <strain evidence="11">CBS 10844</strain>
    </source>
</reference>
<keyword evidence="4" id="KW-0547">Nucleotide-binding</keyword>
<dbReference type="AlphaFoldDB" id="A0AAI9STJ5"/>
<evidence type="ECO:0000259" key="10">
    <source>
        <dbReference type="PROSITE" id="PS50011"/>
    </source>
</evidence>
<dbReference type="SUPFAM" id="SSF56112">
    <property type="entry name" value="Protein kinase-like (PK-like)"/>
    <property type="match status" value="1"/>
</dbReference>
<dbReference type="RefSeq" id="XP_049178116.1">
    <property type="nucleotide sequence ID" value="XM_049326248.1"/>
</dbReference>
<feature type="region of interest" description="Disordered" evidence="9">
    <location>
        <begin position="46"/>
        <end position="76"/>
    </location>
</feature>
<comment type="catalytic activity">
    <reaction evidence="8">
        <text>L-seryl-[protein] + ATP = O-phospho-L-seryl-[protein] + ADP + H(+)</text>
        <dbReference type="Rhea" id="RHEA:17989"/>
        <dbReference type="Rhea" id="RHEA-COMP:9863"/>
        <dbReference type="Rhea" id="RHEA-COMP:11604"/>
        <dbReference type="ChEBI" id="CHEBI:15378"/>
        <dbReference type="ChEBI" id="CHEBI:29999"/>
        <dbReference type="ChEBI" id="CHEBI:30616"/>
        <dbReference type="ChEBI" id="CHEBI:83421"/>
        <dbReference type="ChEBI" id="CHEBI:456216"/>
        <dbReference type="EC" id="2.7.11.1"/>
    </reaction>
</comment>
<dbReference type="Pfam" id="PF00069">
    <property type="entry name" value="Pkinase"/>
    <property type="match status" value="2"/>
</dbReference>
<dbReference type="InterPro" id="IPR011009">
    <property type="entry name" value="Kinase-like_dom_sf"/>
</dbReference>
<dbReference type="GO" id="GO:0005938">
    <property type="term" value="C:cell cortex"/>
    <property type="evidence" value="ECO:0007669"/>
    <property type="project" value="TreeGrafter"/>
</dbReference>
<keyword evidence="5" id="KW-0418">Kinase</keyword>
<evidence type="ECO:0000256" key="1">
    <source>
        <dbReference type="ARBA" id="ARBA00012513"/>
    </source>
</evidence>
<keyword evidence="6" id="KW-0067">ATP-binding</keyword>
<dbReference type="GO" id="GO:0005524">
    <property type="term" value="F:ATP binding"/>
    <property type="evidence" value="ECO:0007669"/>
    <property type="project" value="UniProtKB-KW"/>
</dbReference>
<dbReference type="EMBL" id="JAHUZD010000149">
    <property type="protein sequence ID" value="KAI3402367.2"/>
    <property type="molecule type" value="Genomic_DNA"/>
</dbReference>
<feature type="region of interest" description="Disordered" evidence="9">
    <location>
        <begin position="203"/>
        <end position="224"/>
    </location>
</feature>
<name>A0AAI9STJ5_9ASCO</name>
<evidence type="ECO:0000256" key="8">
    <source>
        <dbReference type="ARBA" id="ARBA00048679"/>
    </source>
</evidence>
<keyword evidence="3" id="KW-0808">Transferase</keyword>
<evidence type="ECO:0000313" key="12">
    <source>
        <dbReference type="Proteomes" id="UP001202479"/>
    </source>
</evidence>
<evidence type="ECO:0000256" key="6">
    <source>
        <dbReference type="ARBA" id="ARBA00022840"/>
    </source>
</evidence>
<feature type="region of interest" description="Disordered" evidence="9">
    <location>
        <begin position="263"/>
        <end position="303"/>
    </location>
</feature>
<proteinExistence type="predicted"/>
<dbReference type="GO" id="GO:0004674">
    <property type="term" value="F:protein serine/threonine kinase activity"/>
    <property type="evidence" value="ECO:0007669"/>
    <property type="project" value="UniProtKB-KW"/>
</dbReference>
<evidence type="ECO:0000256" key="5">
    <source>
        <dbReference type="ARBA" id="ARBA00022777"/>
    </source>
</evidence>
<keyword evidence="12" id="KW-1185">Reference proteome</keyword>
<evidence type="ECO:0000256" key="3">
    <source>
        <dbReference type="ARBA" id="ARBA00022679"/>
    </source>
</evidence>
<dbReference type="EC" id="2.7.11.1" evidence="1"/>
<feature type="domain" description="Protein kinase" evidence="10">
    <location>
        <begin position="448"/>
        <end position="882"/>
    </location>
</feature>
<comment type="catalytic activity">
    <reaction evidence="7">
        <text>L-threonyl-[protein] + ATP = O-phospho-L-threonyl-[protein] + ADP + H(+)</text>
        <dbReference type="Rhea" id="RHEA:46608"/>
        <dbReference type="Rhea" id="RHEA-COMP:11060"/>
        <dbReference type="Rhea" id="RHEA-COMP:11605"/>
        <dbReference type="ChEBI" id="CHEBI:15378"/>
        <dbReference type="ChEBI" id="CHEBI:30013"/>
        <dbReference type="ChEBI" id="CHEBI:30616"/>
        <dbReference type="ChEBI" id="CHEBI:61977"/>
        <dbReference type="ChEBI" id="CHEBI:456216"/>
        <dbReference type="EC" id="2.7.11.1"/>
    </reaction>
</comment>
<gene>
    <name evidence="11" type="ORF">KGF56_004775</name>
</gene>
<dbReference type="PANTHER" id="PTHR24343">
    <property type="entry name" value="SERINE/THREONINE KINASE"/>
    <property type="match status" value="1"/>
</dbReference>